<dbReference type="RefSeq" id="WP_181551651.1">
    <property type="nucleotide sequence ID" value="NZ_JACDUS010000006.1"/>
</dbReference>
<evidence type="ECO:0000313" key="2">
    <source>
        <dbReference type="Proteomes" id="UP000525298"/>
    </source>
</evidence>
<dbReference type="InterPro" id="IPR029063">
    <property type="entry name" value="SAM-dependent_MTases_sf"/>
</dbReference>
<evidence type="ECO:0000313" key="1">
    <source>
        <dbReference type="EMBL" id="MBA2882000.1"/>
    </source>
</evidence>
<proteinExistence type="predicted"/>
<dbReference type="PANTHER" id="PTHR14614">
    <property type="entry name" value="HEPATOCELLULAR CARCINOMA-ASSOCIATED ANTIGEN"/>
    <property type="match status" value="1"/>
</dbReference>
<reference evidence="1 2" key="1">
    <citation type="submission" date="2020-07" db="EMBL/GenBank/DDBJ databases">
        <title>Genomic Encyclopedia of Type Strains, Phase IV (KMG-IV): sequencing the most valuable type-strain genomes for metagenomic binning, comparative biology and taxonomic classification.</title>
        <authorList>
            <person name="Goeker M."/>
        </authorList>
    </citation>
    <scope>NUCLEOTIDE SEQUENCE [LARGE SCALE GENOMIC DNA]</scope>
    <source>
        <strain evidence="1 2">DSM 17721</strain>
    </source>
</reference>
<dbReference type="InterPro" id="IPR019410">
    <property type="entry name" value="Methyltransf_16"/>
</dbReference>
<name>A0A7W0CA60_9BACT</name>
<dbReference type="SUPFAM" id="SSF53335">
    <property type="entry name" value="S-adenosyl-L-methionine-dependent methyltransferases"/>
    <property type="match status" value="1"/>
</dbReference>
<accession>A0A7W0CA60</accession>
<dbReference type="Proteomes" id="UP000525298">
    <property type="component" value="Unassembled WGS sequence"/>
</dbReference>
<dbReference type="Gene3D" id="3.40.50.150">
    <property type="entry name" value="Vaccinia Virus protein VP39"/>
    <property type="match status" value="1"/>
</dbReference>
<dbReference type="CDD" id="cd02440">
    <property type="entry name" value="AdoMet_MTases"/>
    <property type="match status" value="1"/>
</dbReference>
<sequence>MTQLLLRPNIELEPKALAIGGRRLEILCVKNLEPLISELEAEGRQEIAHFPFWVKIWEASIVLTDWLVHTGLDNNQEILEIGAGMGITGLFLGAFGHRVTLTDNHADALALMEKNAAHNKIETVRVSDLDWHKPNTDETWDIICGSELIYRKSDVDPVIEILKKKLKSGGKAYLAHDIARMSMMEFLMEAEKEFDLSHKGMAFTGMGEKKQIVIHTLKHKA</sequence>
<organism evidence="1 2">
    <name type="scientific">Desulfosalsimonas propionicica</name>
    <dbReference type="NCBI Taxonomy" id="332175"/>
    <lineage>
        <taxon>Bacteria</taxon>
        <taxon>Pseudomonadati</taxon>
        <taxon>Thermodesulfobacteriota</taxon>
        <taxon>Desulfobacteria</taxon>
        <taxon>Desulfobacterales</taxon>
        <taxon>Desulfosalsimonadaceae</taxon>
        <taxon>Desulfosalsimonas</taxon>
    </lineage>
</organism>
<dbReference type="Pfam" id="PF10294">
    <property type="entry name" value="Methyltransf_16"/>
    <property type="match status" value="1"/>
</dbReference>
<dbReference type="EMBL" id="JACDUS010000006">
    <property type="protein sequence ID" value="MBA2882000.1"/>
    <property type="molecule type" value="Genomic_DNA"/>
</dbReference>
<protein>
    <submittedName>
        <fullName evidence="1">Putative nicotinamide N-methyase</fullName>
    </submittedName>
</protein>
<dbReference type="PANTHER" id="PTHR14614:SF132">
    <property type="entry name" value="PROTEIN-LYSINE METHYLTRANSFERASE C42C1.13"/>
    <property type="match status" value="1"/>
</dbReference>
<keyword evidence="2" id="KW-1185">Reference proteome</keyword>
<comment type="caution">
    <text evidence="1">The sequence shown here is derived from an EMBL/GenBank/DDBJ whole genome shotgun (WGS) entry which is preliminary data.</text>
</comment>
<gene>
    <name evidence="1" type="ORF">HNR65_002334</name>
</gene>
<dbReference type="AlphaFoldDB" id="A0A7W0CA60"/>